<dbReference type="PANTHER" id="PTHR34154:SF3">
    <property type="entry name" value="ALKALI-SENSITIVE LINKAGE PROTEIN 1"/>
    <property type="match status" value="1"/>
</dbReference>
<sequence length="507" mass="57117">MKQLIGIILLGIIFISCNKIDEPVATKLEINKAELILRTGEKEKLQIVSVPATNEPAEWTSSDETVATVFIGEVTAEAVGTTTITVTMGKYSAQCVVIVPEKEVGSVQARSKKRGVSYNFTNRNDVQALGTAISWSYNWGTEHSAALEDVFTEYDLDYCPMAWNNIDANRLRAYKAAHPKCQYLLAFNEPNLKDQANMTPAQVAEKWPALQSIAQELNLKIISPAMNYGTLENYGDPVKWLDEFFSLVPLSGIDGISIHCYMANAGATKSYIDRFKKYNKPIWLTEFCAWDGVNANNFKLEGQMKYMSDIINYMESDPAVFRYAWFIPKGDNRVEDFPYQYLLTKTSPSALTPLGQIFTQISSQDKNLWYNEGLLIEAEHYSSICIAEGVNDGWVDGPAVRLTSDGAGQSLELYNFFAEQWVEYQVDIRSAEDLQLVFRYATFIDTDVEIYFDNALNTTYTFTSTGQDFIWNTASAKIHPTPGKHVLRLKVIKGALCLNWLQTKIKK</sequence>
<dbReference type="InterPro" id="IPR017853">
    <property type="entry name" value="GH"/>
</dbReference>
<dbReference type="SUPFAM" id="SSF49373">
    <property type="entry name" value="Invasin/intimin cell-adhesion fragments"/>
    <property type="match status" value="1"/>
</dbReference>
<dbReference type="Gene3D" id="2.60.40.1080">
    <property type="match status" value="1"/>
</dbReference>
<dbReference type="Proteomes" id="UP000324575">
    <property type="component" value="Unassembled WGS sequence"/>
</dbReference>
<dbReference type="PROSITE" id="PS51257">
    <property type="entry name" value="PROKAR_LIPOPROTEIN"/>
    <property type="match status" value="1"/>
</dbReference>
<dbReference type="InterPro" id="IPR003343">
    <property type="entry name" value="Big_2"/>
</dbReference>
<name>A0A5M8P1B0_9BACT</name>
<dbReference type="InterPro" id="IPR008979">
    <property type="entry name" value="Galactose-bd-like_sf"/>
</dbReference>
<dbReference type="InterPro" id="IPR024655">
    <property type="entry name" value="Asl1_glyco_hydro_catalytic"/>
</dbReference>
<evidence type="ECO:0000259" key="1">
    <source>
        <dbReference type="SMART" id="SM00635"/>
    </source>
</evidence>
<dbReference type="Gene3D" id="2.60.120.260">
    <property type="entry name" value="Galactose-binding domain-like"/>
    <property type="match status" value="1"/>
</dbReference>
<organism evidence="2 3">
    <name type="scientific">Candidatus Ordinivivax streblomastigis</name>
    <dbReference type="NCBI Taxonomy" id="2540710"/>
    <lineage>
        <taxon>Bacteria</taxon>
        <taxon>Pseudomonadati</taxon>
        <taxon>Bacteroidota</taxon>
        <taxon>Bacteroidia</taxon>
        <taxon>Bacteroidales</taxon>
        <taxon>Candidatus Ordinivivax</taxon>
    </lineage>
</organism>
<accession>A0A5M8P1B0</accession>
<dbReference type="GO" id="GO:0071966">
    <property type="term" value="P:fungal-type cell wall polysaccharide metabolic process"/>
    <property type="evidence" value="ECO:0007669"/>
    <property type="project" value="TreeGrafter"/>
</dbReference>
<dbReference type="InterPro" id="IPR005084">
    <property type="entry name" value="CBM6"/>
</dbReference>
<dbReference type="Pfam" id="PF11790">
    <property type="entry name" value="Glyco_hydro_cc"/>
    <property type="match status" value="1"/>
</dbReference>
<feature type="domain" description="BIG2" evidence="1">
    <location>
        <begin position="24"/>
        <end position="98"/>
    </location>
</feature>
<dbReference type="Pfam" id="PF02368">
    <property type="entry name" value="Big_2"/>
    <property type="match status" value="1"/>
</dbReference>
<dbReference type="AlphaFoldDB" id="A0A5M8P1B0"/>
<dbReference type="InterPro" id="IPR008964">
    <property type="entry name" value="Invasin/intimin_cell_adhesion"/>
</dbReference>
<proteinExistence type="predicted"/>
<dbReference type="Gene3D" id="3.20.20.80">
    <property type="entry name" value="Glycosidases"/>
    <property type="match status" value="1"/>
</dbReference>
<reference evidence="2 3" key="1">
    <citation type="submission" date="2019-03" db="EMBL/GenBank/DDBJ databases">
        <title>Single cell metagenomics reveals metabolic interactions within the superorganism composed of flagellate Streblomastix strix and complex community of Bacteroidetes bacteria on its surface.</title>
        <authorList>
            <person name="Treitli S.C."/>
            <person name="Kolisko M."/>
            <person name="Husnik F."/>
            <person name="Keeling P."/>
            <person name="Hampl V."/>
        </authorList>
    </citation>
    <scope>NUCLEOTIDE SEQUENCE [LARGE SCALE GENOMIC DNA]</scope>
    <source>
        <strain evidence="2">St1</strain>
    </source>
</reference>
<protein>
    <recommendedName>
        <fullName evidence="1">BIG2 domain-containing protein</fullName>
    </recommendedName>
</protein>
<evidence type="ECO:0000313" key="3">
    <source>
        <dbReference type="Proteomes" id="UP000324575"/>
    </source>
</evidence>
<dbReference type="SUPFAM" id="SSF51445">
    <property type="entry name" value="(Trans)glycosidases"/>
    <property type="match status" value="1"/>
</dbReference>
<dbReference type="InterPro" id="IPR053183">
    <property type="entry name" value="ASL1"/>
</dbReference>
<dbReference type="EMBL" id="SNRX01000009">
    <property type="protein sequence ID" value="KAA6302219.1"/>
    <property type="molecule type" value="Genomic_DNA"/>
</dbReference>
<dbReference type="SMART" id="SM00635">
    <property type="entry name" value="BID_2"/>
    <property type="match status" value="1"/>
</dbReference>
<dbReference type="Pfam" id="PF03422">
    <property type="entry name" value="CBM_6"/>
    <property type="match status" value="1"/>
</dbReference>
<evidence type="ECO:0000313" key="2">
    <source>
        <dbReference type="EMBL" id="KAA6302219.1"/>
    </source>
</evidence>
<comment type="caution">
    <text evidence="2">The sequence shown here is derived from an EMBL/GenBank/DDBJ whole genome shotgun (WGS) entry which is preliminary data.</text>
</comment>
<gene>
    <name evidence="2" type="ORF">EZS26_001579</name>
</gene>
<dbReference type="SUPFAM" id="SSF49785">
    <property type="entry name" value="Galactose-binding domain-like"/>
    <property type="match status" value="1"/>
</dbReference>
<dbReference type="GO" id="GO:0030246">
    <property type="term" value="F:carbohydrate binding"/>
    <property type="evidence" value="ECO:0007669"/>
    <property type="project" value="InterPro"/>
</dbReference>
<dbReference type="PANTHER" id="PTHR34154">
    <property type="entry name" value="ALKALI-SENSITIVE LINKAGE PROTEIN 1"/>
    <property type="match status" value="1"/>
</dbReference>